<dbReference type="Pfam" id="PF13620">
    <property type="entry name" value="CarboxypepD_reg"/>
    <property type="match status" value="1"/>
</dbReference>
<organism evidence="1 2">
    <name type="scientific">Prevotella disiens JCM 6334 = ATCC 29426</name>
    <dbReference type="NCBI Taxonomy" id="1235811"/>
    <lineage>
        <taxon>Bacteria</taxon>
        <taxon>Pseudomonadati</taxon>
        <taxon>Bacteroidota</taxon>
        <taxon>Bacteroidia</taxon>
        <taxon>Bacteroidales</taxon>
        <taxon>Prevotellaceae</taxon>
        <taxon>Prevotella</taxon>
    </lineage>
</organism>
<reference evidence="1 2" key="1">
    <citation type="submission" date="2013-06" db="EMBL/GenBank/DDBJ databases">
        <authorList>
            <person name="Weinstock G."/>
            <person name="Sodergren E."/>
            <person name="Lobos E.A."/>
            <person name="Fulton L."/>
            <person name="Fulton R."/>
            <person name="Courtney L."/>
            <person name="Fronick C."/>
            <person name="O'Laughlin M."/>
            <person name="Godfrey J."/>
            <person name="Wilson R.M."/>
            <person name="Miner T."/>
            <person name="Farmer C."/>
            <person name="Delehaunty K."/>
            <person name="Cordes M."/>
            <person name="Minx P."/>
            <person name="Tomlinson C."/>
            <person name="Chen J."/>
            <person name="Wollam A."/>
            <person name="Pepin K.H."/>
            <person name="Bhonagiri V."/>
            <person name="Zhang X."/>
            <person name="Warren W."/>
            <person name="Mitreva M."/>
            <person name="Mardis E.R."/>
            <person name="Wilson R.K."/>
        </authorList>
    </citation>
    <scope>NUCLEOTIDE SEQUENCE [LARGE SCALE GENOMIC DNA]</scope>
    <source>
        <strain evidence="1 2">ATCC 29426</strain>
    </source>
</reference>
<gene>
    <name evidence="1" type="ORF">HMPREF0653_02025</name>
</gene>
<keyword evidence="2" id="KW-1185">Reference proteome</keyword>
<name>A0ABN0NQH2_9BACT</name>
<sequence>KSLPHQPLRWEREYETAIYVRLVRLVGLVGLVLPTQFVRLVRKQKNFQKQYQMKLLQILTHILFALPLPTEEVGKRLLRCWGSLLLLFPLALSAQTNISGIVVDSLSQRPIANANVLLMSNGKTITFVRTNEKGEFVFQNVSSEPSKLQLQATAMEYARKKIAVKKASGNRIEMEQKVFEMKEITVMGGPITARRDTITFDLTRFTSERDNNLKDVLKKLPGVQVADNGKISVQGKEISRFTVEGLDLSDGSYNKLTDNIKAKDVKKAEVIEHDQPIKALQDKVFTDNIAMNVVLKDSVRDQLSLTLRPYLAVGRPTHVGGSANAMQIGKRKQVMYDIIYDRTGKDISNSNQQFVFDFMAPQPASLSAWYSVAGLVAPIDANRLRFNTSQNYSINRLTKLKNDSELRITADYYRNVLRQNRTNFSTYYLAETPTITTENHRLTLLEDAFNFNIDKKINMETHYGTIRFKMNAAQEDALSELESTGHANLSQRVRTPELNLQGYISTTTNHENSTFSWQSIVDYHHSRNDLYLNDDHEKINSNLWHTDNEASWRIGNRLKQNYNIGIEAEHLNVRGGNTDISLYSSPNFNYKSGKWRTYFGASLRLKYLTQQQKTYFTASPYVGTNFKKSSRTEYNASLSYGESIRGLATFALDNYRTDYRTWNVAPTFMPWNRSFNFNFRHAYKRVVRELFANTTFKVSRSWSNSVVDMQILNGNYLMKYAQHNTCNTNIIGSYWLSKGFYKYHLKTSLSLSAMYNKGEQYTNDRVVGYNYRSLSLAPSITYSPSFMFLSYEGTFAIGKSKTDNIEMASRFNWRQSLTLTATIHHVDLSVKGTYHHNQLEAGALNTFLADASAIWRLKKVLFSAKLTNIFNRCNYEETTYTGVGIFTNRYELRPRTFILGVEIRL</sequence>
<dbReference type="Gene3D" id="2.60.40.1120">
    <property type="entry name" value="Carboxypeptidase-like, regulatory domain"/>
    <property type="match status" value="1"/>
</dbReference>
<dbReference type="EMBL" id="AWUY01000181">
    <property type="protein sequence ID" value="ERJ75133.1"/>
    <property type="molecule type" value="Genomic_DNA"/>
</dbReference>
<proteinExistence type="predicted"/>
<dbReference type="Proteomes" id="UP000016660">
    <property type="component" value="Unassembled WGS sequence"/>
</dbReference>
<protein>
    <recommendedName>
        <fullName evidence="3">TonB-dependent receptor</fullName>
    </recommendedName>
</protein>
<evidence type="ECO:0008006" key="3">
    <source>
        <dbReference type="Google" id="ProtNLM"/>
    </source>
</evidence>
<accession>A0ABN0NQH2</accession>
<feature type="non-terminal residue" evidence="1">
    <location>
        <position position="1"/>
    </location>
</feature>
<evidence type="ECO:0000313" key="2">
    <source>
        <dbReference type="Proteomes" id="UP000016660"/>
    </source>
</evidence>
<dbReference type="InterPro" id="IPR008969">
    <property type="entry name" value="CarboxyPept-like_regulatory"/>
</dbReference>
<dbReference type="SUPFAM" id="SSF49464">
    <property type="entry name" value="Carboxypeptidase regulatory domain-like"/>
    <property type="match status" value="1"/>
</dbReference>
<comment type="caution">
    <text evidence="1">The sequence shown here is derived from an EMBL/GenBank/DDBJ whole genome shotgun (WGS) entry which is preliminary data.</text>
</comment>
<dbReference type="SUPFAM" id="SSF56935">
    <property type="entry name" value="Porins"/>
    <property type="match status" value="1"/>
</dbReference>
<evidence type="ECO:0000313" key="1">
    <source>
        <dbReference type="EMBL" id="ERJ75133.1"/>
    </source>
</evidence>